<evidence type="ECO:0000259" key="3">
    <source>
        <dbReference type="PROSITE" id="PS50846"/>
    </source>
</evidence>
<dbReference type="STRING" id="879305.HMPREF9290_0339"/>
<dbReference type="SUPFAM" id="SSF55008">
    <property type="entry name" value="HMA, heavy metal-associated domain"/>
    <property type="match status" value="1"/>
</dbReference>
<dbReference type="PATRIC" id="fig|879305.3.peg.1626"/>
<dbReference type="InterPro" id="IPR027256">
    <property type="entry name" value="P-typ_ATPase_IB"/>
</dbReference>
<evidence type="ECO:0000313" key="4">
    <source>
        <dbReference type="EMBL" id="EGC81382.1"/>
    </source>
</evidence>
<feature type="domain" description="HMA" evidence="3">
    <location>
        <begin position="1"/>
        <end position="69"/>
    </location>
</feature>
<comment type="caution">
    <text evidence="4">The sequence shown here is derived from an EMBL/GenBank/DDBJ whole genome shotgun (WGS) entry which is preliminary data.</text>
</comment>
<evidence type="ECO:0000256" key="2">
    <source>
        <dbReference type="ARBA" id="ARBA00022967"/>
    </source>
</evidence>
<reference evidence="4 5" key="1">
    <citation type="submission" date="2011-01" db="EMBL/GenBank/DDBJ databases">
        <authorList>
            <person name="Durkin A.S."/>
            <person name="Madupu R."/>
            <person name="Torralba M."/>
            <person name="Gillis M."/>
            <person name="Methe B."/>
            <person name="Sutton G."/>
            <person name="Nelson K.E."/>
        </authorList>
    </citation>
    <scope>NUCLEOTIDE SEQUENCE [LARGE SCALE GENOMIC DNA]</scope>
    <source>
        <strain evidence="4 5">ACS-065-V-Col13</strain>
    </source>
</reference>
<dbReference type="InterPro" id="IPR036163">
    <property type="entry name" value="HMA_dom_sf"/>
</dbReference>
<dbReference type="GO" id="GO:0016020">
    <property type="term" value="C:membrane"/>
    <property type="evidence" value="ECO:0007669"/>
    <property type="project" value="InterPro"/>
</dbReference>
<dbReference type="AlphaFoldDB" id="F0GXU4"/>
<keyword evidence="5" id="KW-1185">Reference proteome</keyword>
<keyword evidence="1" id="KW-0479">Metal-binding</keyword>
<dbReference type="InterPro" id="IPR006121">
    <property type="entry name" value="HMA_dom"/>
</dbReference>
<organism evidence="4 5">
    <name type="scientific">Anaerococcus prevotii ACS-065-V-Col13</name>
    <dbReference type="NCBI Taxonomy" id="879305"/>
    <lineage>
        <taxon>Bacteria</taxon>
        <taxon>Bacillati</taxon>
        <taxon>Bacillota</taxon>
        <taxon>Tissierellia</taxon>
        <taxon>Tissierellales</taxon>
        <taxon>Peptoniphilaceae</taxon>
        <taxon>Anaerococcus</taxon>
    </lineage>
</organism>
<keyword evidence="2" id="KW-1278">Translocase</keyword>
<name>F0GXU4_9FIRM</name>
<evidence type="ECO:0000256" key="1">
    <source>
        <dbReference type="ARBA" id="ARBA00022723"/>
    </source>
</evidence>
<dbReference type="Pfam" id="PF00403">
    <property type="entry name" value="HMA"/>
    <property type="match status" value="1"/>
</dbReference>
<dbReference type="PRINTS" id="PR00941">
    <property type="entry name" value="CDATPASE"/>
</dbReference>
<evidence type="ECO:0000313" key="5">
    <source>
        <dbReference type="Proteomes" id="UP000005286"/>
    </source>
</evidence>
<dbReference type="Proteomes" id="UP000005286">
    <property type="component" value="Unassembled WGS sequence"/>
</dbReference>
<dbReference type="GO" id="GO:0019829">
    <property type="term" value="F:ATPase-coupled monoatomic cation transmembrane transporter activity"/>
    <property type="evidence" value="ECO:0007669"/>
    <property type="project" value="InterPro"/>
</dbReference>
<accession>F0GXU4</accession>
<dbReference type="PROSITE" id="PS50846">
    <property type="entry name" value="HMA_2"/>
    <property type="match status" value="1"/>
</dbReference>
<proteinExistence type="predicted"/>
<dbReference type="CDD" id="cd00371">
    <property type="entry name" value="HMA"/>
    <property type="match status" value="1"/>
</dbReference>
<dbReference type="eggNOG" id="COG2608">
    <property type="taxonomic scope" value="Bacteria"/>
</dbReference>
<dbReference type="PROSITE" id="PS01047">
    <property type="entry name" value="HMA_1"/>
    <property type="match status" value="1"/>
</dbReference>
<gene>
    <name evidence="4" type="ORF">HMPREF9290_0339</name>
</gene>
<protein>
    <submittedName>
        <fullName evidence="4">Heavy metal-associated domain protein</fullName>
    </submittedName>
</protein>
<dbReference type="RefSeq" id="WP_004835745.1">
    <property type="nucleotide sequence ID" value="NZ_AEXM01000035.1"/>
</dbReference>
<dbReference type="InterPro" id="IPR017969">
    <property type="entry name" value="Heavy-metal-associated_CS"/>
</dbReference>
<sequence length="74" mass="8138">MKKKFKIEGLLCANCGNKIEEEIKNLAGVNDANVSFLTEKVKLDLADDANVDEILDMCNKIADKIEPGSKIISK</sequence>
<dbReference type="Gene3D" id="3.30.70.100">
    <property type="match status" value="1"/>
</dbReference>
<dbReference type="GO" id="GO:0046872">
    <property type="term" value="F:metal ion binding"/>
    <property type="evidence" value="ECO:0007669"/>
    <property type="project" value="UniProtKB-KW"/>
</dbReference>
<dbReference type="EMBL" id="AEXM01000035">
    <property type="protein sequence ID" value="EGC81382.1"/>
    <property type="molecule type" value="Genomic_DNA"/>
</dbReference>